<accession>A0A2U9IN47</accession>
<evidence type="ECO:0000256" key="6">
    <source>
        <dbReference type="ARBA" id="ARBA00022605"/>
    </source>
</evidence>
<dbReference type="InterPro" id="IPR015421">
    <property type="entry name" value="PyrdxlP-dep_Trfase_major"/>
</dbReference>
<dbReference type="Pfam" id="PF00155">
    <property type="entry name" value="Aminotran_1_2"/>
    <property type="match status" value="1"/>
</dbReference>
<dbReference type="GO" id="GO:0030170">
    <property type="term" value="F:pyridoxal phosphate binding"/>
    <property type="evidence" value="ECO:0007669"/>
    <property type="project" value="InterPro"/>
</dbReference>
<evidence type="ECO:0000256" key="4">
    <source>
        <dbReference type="ARBA" id="ARBA00012748"/>
    </source>
</evidence>
<comment type="catalytic activity">
    <reaction evidence="10">
        <text>L-histidinol phosphate + 2-oxoglutarate = 3-(imidazol-4-yl)-2-oxopropyl phosphate + L-glutamate</text>
        <dbReference type="Rhea" id="RHEA:23744"/>
        <dbReference type="ChEBI" id="CHEBI:16810"/>
        <dbReference type="ChEBI" id="CHEBI:29985"/>
        <dbReference type="ChEBI" id="CHEBI:57766"/>
        <dbReference type="ChEBI" id="CHEBI:57980"/>
        <dbReference type="EC" id="2.6.1.9"/>
    </reaction>
</comment>
<dbReference type="OrthoDB" id="372018at2157"/>
<keyword evidence="14" id="KW-1185">Reference proteome</keyword>
<name>A0A2U9IN47_9CREN</name>
<dbReference type="Gene3D" id="3.40.640.10">
    <property type="entry name" value="Type I PLP-dependent aspartate aminotransferase-like (Major domain)"/>
    <property type="match status" value="1"/>
</dbReference>
<dbReference type="EMBL" id="CP029288">
    <property type="protein sequence ID" value="AWR97453.1"/>
    <property type="molecule type" value="Genomic_DNA"/>
</dbReference>
<keyword evidence="6" id="KW-0028">Amino-acid biosynthesis</keyword>
<keyword evidence="9" id="KW-0368">Histidine biosynthesis</keyword>
<dbReference type="GeneID" id="36837854"/>
<evidence type="ECO:0000313" key="14">
    <source>
        <dbReference type="Proteomes" id="UP000248410"/>
    </source>
</evidence>
<dbReference type="RefSeq" id="WP_110380343.1">
    <property type="nucleotide sequence ID" value="NZ_CP029288.2"/>
</dbReference>
<comment type="cofactor">
    <cofactor evidence="1 11">
        <name>pyridoxal 5'-phosphate</name>
        <dbReference type="ChEBI" id="CHEBI:597326"/>
    </cofactor>
</comment>
<evidence type="ECO:0000256" key="7">
    <source>
        <dbReference type="ARBA" id="ARBA00022679"/>
    </source>
</evidence>
<keyword evidence="7 13" id="KW-0808">Transferase</keyword>
<evidence type="ECO:0000256" key="10">
    <source>
        <dbReference type="ARBA" id="ARBA00047481"/>
    </source>
</evidence>
<dbReference type="InterPro" id="IPR050106">
    <property type="entry name" value="HistidinolP_aminotransfase"/>
</dbReference>
<gene>
    <name evidence="13" type="ORF">DFR86_07755</name>
</gene>
<comment type="similarity">
    <text evidence="3">Belongs to the class-II pyridoxal-phosphate-dependent aminotransferase family. Histidinol-phosphate aminotransferase subfamily.</text>
</comment>
<protein>
    <recommendedName>
        <fullName evidence="4">histidinol-phosphate transaminase</fullName>
        <ecNumber evidence="4">2.6.1.9</ecNumber>
    </recommendedName>
</protein>
<evidence type="ECO:0000259" key="12">
    <source>
        <dbReference type="Pfam" id="PF00155"/>
    </source>
</evidence>
<dbReference type="GO" id="GO:0004400">
    <property type="term" value="F:histidinol-phosphate transaminase activity"/>
    <property type="evidence" value="ECO:0007669"/>
    <property type="project" value="UniProtKB-EC"/>
</dbReference>
<sequence>MKHGGVEWIKGKPNNINDFSVNLNPLGTPDFINELIYDAIKNRVYEYYPDNYRSLKENIAEIYNVDIDYIGVFNGATEVLRLLDPKVVPEPNFLEYRRKWIYFAEESENKFVYSLQGDDLIISNPNNPTGSKISLKDIRNFLDEDKKLVIDESFADISDVDSAISLVKDYDDNLLIISTFTKSLSIPGLRIGFSIGKESSLIESKAIPWRINSIAYYVIANVNPKEVRFFFKKSQEYVRRLRSEMISTLSKLPIKIYESYAPYILAKFNISVNEINSKLKTFKIRDCSNYIGLNSFYGRISVKEDFPDLIDEMRLII</sequence>
<dbReference type="Proteomes" id="UP000248410">
    <property type="component" value="Chromosome"/>
</dbReference>
<feature type="domain" description="Aminotransferase class I/classII large" evidence="12">
    <location>
        <begin position="120"/>
        <end position="265"/>
    </location>
</feature>
<dbReference type="GO" id="GO:0000105">
    <property type="term" value="P:L-histidine biosynthetic process"/>
    <property type="evidence" value="ECO:0007669"/>
    <property type="project" value="UniProtKB-KW"/>
</dbReference>
<dbReference type="KEGG" id="asul:DFR86_07755"/>
<dbReference type="AlphaFoldDB" id="A0A2U9IN47"/>
<comment type="pathway">
    <text evidence="2">Amino-acid biosynthesis; L-histidine biosynthesis; L-histidine from 5-phospho-alpha-D-ribose 1-diphosphate: step 7/9.</text>
</comment>
<keyword evidence="5 13" id="KW-0032">Aminotransferase</keyword>
<proteinExistence type="inferred from homology"/>
<evidence type="ECO:0000256" key="9">
    <source>
        <dbReference type="ARBA" id="ARBA00023102"/>
    </source>
</evidence>
<dbReference type="Gene3D" id="3.90.1150.10">
    <property type="entry name" value="Aspartate Aminotransferase, domain 1"/>
    <property type="match status" value="1"/>
</dbReference>
<dbReference type="PANTHER" id="PTHR43643:SF6">
    <property type="entry name" value="HISTIDINOL-PHOSPHATE AMINOTRANSFERASE"/>
    <property type="match status" value="1"/>
</dbReference>
<keyword evidence="8 11" id="KW-0663">Pyridoxal phosphate</keyword>
<dbReference type="InterPro" id="IPR001917">
    <property type="entry name" value="Aminotrans_II_pyridoxalP_BS"/>
</dbReference>
<dbReference type="PROSITE" id="PS00599">
    <property type="entry name" value="AA_TRANSFER_CLASS_2"/>
    <property type="match status" value="1"/>
</dbReference>
<organism evidence="13 14">
    <name type="scientific">Acidianus sulfidivorans JP7</name>
    <dbReference type="NCBI Taxonomy" id="619593"/>
    <lineage>
        <taxon>Archaea</taxon>
        <taxon>Thermoproteota</taxon>
        <taxon>Thermoprotei</taxon>
        <taxon>Sulfolobales</taxon>
        <taxon>Sulfolobaceae</taxon>
        <taxon>Acidianus</taxon>
    </lineage>
</organism>
<evidence type="ECO:0000256" key="2">
    <source>
        <dbReference type="ARBA" id="ARBA00005011"/>
    </source>
</evidence>
<reference evidence="13 14" key="1">
    <citation type="submission" date="2018-05" db="EMBL/GenBank/DDBJ databases">
        <title>Complete Genome Sequences of Extremely Thermoacidophilic, Metal-Mobilizing Type-Strain Members of the Archaeal Family Sulfolobaceae: Acidianus brierleyi DSM-1651T, Acidianus sulfidivorans DSM-18786T, Metallosphaera hakonensis DSM-7519T, and Metallosphaera prunae DSM-10039T.</title>
        <authorList>
            <person name="Counts J.A."/>
            <person name="Kelly R.M."/>
        </authorList>
    </citation>
    <scope>NUCLEOTIDE SEQUENCE [LARGE SCALE GENOMIC DNA]</scope>
    <source>
        <strain evidence="13 14">JP7</strain>
    </source>
</reference>
<evidence type="ECO:0000256" key="11">
    <source>
        <dbReference type="RuleBase" id="RU003693"/>
    </source>
</evidence>
<evidence type="ECO:0000256" key="3">
    <source>
        <dbReference type="ARBA" id="ARBA00007970"/>
    </source>
</evidence>
<dbReference type="SUPFAM" id="SSF53383">
    <property type="entry name" value="PLP-dependent transferases"/>
    <property type="match status" value="1"/>
</dbReference>
<dbReference type="CDD" id="cd00609">
    <property type="entry name" value="AAT_like"/>
    <property type="match status" value="1"/>
</dbReference>
<dbReference type="EC" id="2.6.1.9" evidence="4"/>
<dbReference type="InterPro" id="IPR004839">
    <property type="entry name" value="Aminotransferase_I/II_large"/>
</dbReference>
<dbReference type="PANTHER" id="PTHR43643">
    <property type="entry name" value="HISTIDINOL-PHOSPHATE AMINOTRANSFERASE 2"/>
    <property type="match status" value="1"/>
</dbReference>
<evidence type="ECO:0000256" key="8">
    <source>
        <dbReference type="ARBA" id="ARBA00022898"/>
    </source>
</evidence>
<dbReference type="InterPro" id="IPR015422">
    <property type="entry name" value="PyrdxlP-dep_Trfase_small"/>
</dbReference>
<evidence type="ECO:0000256" key="1">
    <source>
        <dbReference type="ARBA" id="ARBA00001933"/>
    </source>
</evidence>
<evidence type="ECO:0000256" key="5">
    <source>
        <dbReference type="ARBA" id="ARBA00022576"/>
    </source>
</evidence>
<evidence type="ECO:0000313" key="13">
    <source>
        <dbReference type="EMBL" id="AWR97453.1"/>
    </source>
</evidence>
<dbReference type="InterPro" id="IPR015424">
    <property type="entry name" value="PyrdxlP-dep_Trfase"/>
</dbReference>